<reference evidence="3 4" key="1">
    <citation type="submission" date="2024-02" db="EMBL/GenBank/DDBJ databases">
        <authorList>
            <person name="Chen Y."/>
            <person name="Shah S."/>
            <person name="Dougan E. K."/>
            <person name="Thang M."/>
            <person name="Chan C."/>
        </authorList>
    </citation>
    <scope>NUCLEOTIDE SEQUENCE [LARGE SCALE GENOMIC DNA]</scope>
</reference>
<gene>
    <name evidence="2" type="ORF">SCF082_LOCUS28548</name>
    <name evidence="3" type="ORF">SCF082_LOCUS28554</name>
</gene>
<evidence type="ECO:0000313" key="2">
    <source>
        <dbReference type="EMBL" id="CAK9052133.1"/>
    </source>
</evidence>
<evidence type="ECO:0000313" key="3">
    <source>
        <dbReference type="EMBL" id="CAK9052144.1"/>
    </source>
</evidence>
<protein>
    <submittedName>
        <fullName evidence="3">Uncharacterized protein</fullName>
    </submittedName>
</protein>
<sequence>MPEYEDHSEYVHMAVTNATVSYLLEACEYALVTEETFVVLNDHPVVPSHGVRWPCSTYEHYLRNLMAWTMVLLLLPGVAADATGESANPAGGDSFMMMLCTVCCVLLGTFFMLGRWSRAEVHVPALAMFSHAATQTDETPVSRRLRAEIEEWQLRALEYQSAAIESKKATDLAIANVSSRRDPAPVPG</sequence>
<evidence type="ECO:0000313" key="4">
    <source>
        <dbReference type="Proteomes" id="UP001642464"/>
    </source>
</evidence>
<name>A0ABP0MN49_9DINO</name>
<feature type="transmembrane region" description="Helical" evidence="1">
    <location>
        <begin position="95"/>
        <end position="113"/>
    </location>
</feature>
<evidence type="ECO:0000256" key="1">
    <source>
        <dbReference type="SAM" id="Phobius"/>
    </source>
</evidence>
<keyword evidence="1" id="KW-0472">Membrane</keyword>
<dbReference type="Proteomes" id="UP001642464">
    <property type="component" value="Unassembled WGS sequence"/>
</dbReference>
<accession>A0ABP0MN49</accession>
<comment type="caution">
    <text evidence="3">The sequence shown here is derived from an EMBL/GenBank/DDBJ whole genome shotgun (WGS) entry which is preliminary data.</text>
</comment>
<dbReference type="EMBL" id="CAXAMM010022503">
    <property type="protein sequence ID" value="CAK9052133.1"/>
    <property type="molecule type" value="Genomic_DNA"/>
</dbReference>
<dbReference type="EMBL" id="CAXAMM010022514">
    <property type="protein sequence ID" value="CAK9052144.1"/>
    <property type="molecule type" value="Genomic_DNA"/>
</dbReference>
<organism evidence="3 4">
    <name type="scientific">Durusdinium trenchii</name>
    <dbReference type="NCBI Taxonomy" id="1381693"/>
    <lineage>
        <taxon>Eukaryota</taxon>
        <taxon>Sar</taxon>
        <taxon>Alveolata</taxon>
        <taxon>Dinophyceae</taxon>
        <taxon>Suessiales</taxon>
        <taxon>Symbiodiniaceae</taxon>
        <taxon>Durusdinium</taxon>
    </lineage>
</organism>
<keyword evidence="1" id="KW-1133">Transmembrane helix</keyword>
<keyword evidence="4" id="KW-1185">Reference proteome</keyword>
<feature type="transmembrane region" description="Helical" evidence="1">
    <location>
        <begin position="65"/>
        <end position="83"/>
    </location>
</feature>
<keyword evidence="1" id="KW-0812">Transmembrane</keyword>
<proteinExistence type="predicted"/>